<evidence type="ECO:0000313" key="1">
    <source>
        <dbReference type="EMBL" id="AAP99640.1"/>
    </source>
</evidence>
<dbReference type="STRING" id="167539.Pro_0595"/>
<reference evidence="1 2" key="1">
    <citation type="journal article" date="2003" name="Proc. Natl. Acad. Sci. U.S.A.">
        <title>Genome sequence of the cyanobacterium Prochlorococcus marinus SS120, a nearly minimal oxyphototrophic genome.</title>
        <authorList>
            <person name="Dufresne A."/>
            <person name="Salanoubat M."/>
            <person name="Partensky F."/>
            <person name="Artiguenave F."/>
            <person name="Axmann I.M."/>
            <person name="Barbe V."/>
            <person name="Duprat S."/>
            <person name="Galperin M.Y."/>
            <person name="Koonin E.V."/>
            <person name="Le Gall F."/>
            <person name="Makarova K.S."/>
            <person name="Ostrowski M."/>
            <person name="Oztas S."/>
            <person name="Robert C."/>
            <person name="Rogozin I.B."/>
            <person name="Scanlan D.J."/>
            <person name="Tandeau de Marsac N."/>
            <person name="Weissenbach J."/>
            <person name="Wincker P."/>
            <person name="Wolf Y.I."/>
            <person name="Hess W.R."/>
        </authorList>
    </citation>
    <scope>NUCLEOTIDE SEQUENCE [LARGE SCALE GENOMIC DNA]</scope>
    <source>
        <strain evidence="2">SARG / CCMP1375 / SS120</strain>
    </source>
</reference>
<proteinExistence type="predicted"/>
<dbReference type="HOGENOM" id="CLU_2846319_0_0_3"/>
<dbReference type="KEGG" id="pma:Pro_0595"/>
<evidence type="ECO:0000313" key="2">
    <source>
        <dbReference type="Proteomes" id="UP000001420"/>
    </source>
</evidence>
<sequence>MNITIEIKEEILSEKEAELNWKSKYPSFVYNFEIAIEASRQCKRYLRSFEPESSSSKSESNSSLK</sequence>
<organism evidence="1 2">
    <name type="scientific">Prochlorococcus marinus (strain SARG / CCMP1375 / SS120)</name>
    <dbReference type="NCBI Taxonomy" id="167539"/>
    <lineage>
        <taxon>Bacteria</taxon>
        <taxon>Bacillati</taxon>
        <taxon>Cyanobacteriota</taxon>
        <taxon>Cyanophyceae</taxon>
        <taxon>Synechococcales</taxon>
        <taxon>Prochlorococcaceae</taxon>
        <taxon>Prochlorococcus</taxon>
    </lineage>
</organism>
<keyword evidence="2" id="KW-1185">Reference proteome</keyword>
<name>Q7VCZ4_PROMA</name>
<dbReference type="AlphaFoldDB" id="Q7VCZ4"/>
<dbReference type="PATRIC" id="fig|167539.5.peg.612"/>
<dbReference type="EMBL" id="AE017126">
    <property type="protein sequence ID" value="AAP99640.1"/>
    <property type="molecule type" value="Genomic_DNA"/>
</dbReference>
<protein>
    <submittedName>
        <fullName evidence="1">Uncharacterized protein</fullName>
    </submittedName>
</protein>
<dbReference type="EnsemblBacteria" id="AAP99640">
    <property type="protein sequence ID" value="AAP99640"/>
    <property type="gene ID" value="Pro_0595"/>
</dbReference>
<gene>
    <name evidence="1" type="ordered locus">Pro_0595</name>
</gene>
<accession>Q7VCZ4</accession>
<dbReference type="Proteomes" id="UP000001420">
    <property type="component" value="Chromosome"/>
</dbReference>